<dbReference type="Proteomes" id="UP001150925">
    <property type="component" value="Unassembled WGS sequence"/>
</dbReference>
<accession>A0A9W8E4C0</accession>
<protein>
    <submittedName>
        <fullName evidence="3">Uncharacterized protein</fullName>
    </submittedName>
</protein>
<evidence type="ECO:0000313" key="3">
    <source>
        <dbReference type="EMBL" id="KAJ1954952.1"/>
    </source>
</evidence>
<sequence length="255" mass="29566">MVRWLSLVLLCLYVHGTVIAMSEWGGSSSSDSEDNKNYGRYYGPLFDSSTSESGSHGTPSSGPSISWEEAVPPDFHQPDEAMVSSLHAEESRTMNIQDMESNLQEVRWELKTFQKISLLAETVQDVFRRVKDNPNSSISPPCTYARVFDYDVPVNPKDYDMDDPKDIQRYNHYNRYYKDVRDVAAFQNAFYKLTKVAKEYDTDTYKEFCDNLIKRDSNDEEAMEWYIGTLKQRISELSNELQNITSELRQEGVYW</sequence>
<organism evidence="3 4">
    <name type="scientific">Dispira parvispora</name>
    <dbReference type="NCBI Taxonomy" id="1520584"/>
    <lineage>
        <taxon>Eukaryota</taxon>
        <taxon>Fungi</taxon>
        <taxon>Fungi incertae sedis</taxon>
        <taxon>Zoopagomycota</taxon>
        <taxon>Kickxellomycotina</taxon>
        <taxon>Dimargaritomycetes</taxon>
        <taxon>Dimargaritales</taxon>
        <taxon>Dimargaritaceae</taxon>
        <taxon>Dispira</taxon>
    </lineage>
</organism>
<evidence type="ECO:0000313" key="4">
    <source>
        <dbReference type="Proteomes" id="UP001150925"/>
    </source>
</evidence>
<name>A0A9W8E4C0_9FUNG</name>
<dbReference type="EMBL" id="JANBPY010002449">
    <property type="protein sequence ID" value="KAJ1954952.1"/>
    <property type="molecule type" value="Genomic_DNA"/>
</dbReference>
<gene>
    <name evidence="3" type="ORF">IWQ62_005639</name>
</gene>
<feature type="signal peptide" evidence="2">
    <location>
        <begin position="1"/>
        <end position="20"/>
    </location>
</feature>
<feature type="chain" id="PRO_5040966108" evidence="2">
    <location>
        <begin position="21"/>
        <end position="255"/>
    </location>
</feature>
<dbReference type="AlphaFoldDB" id="A0A9W8E4C0"/>
<evidence type="ECO:0000256" key="2">
    <source>
        <dbReference type="SAM" id="SignalP"/>
    </source>
</evidence>
<evidence type="ECO:0000256" key="1">
    <source>
        <dbReference type="SAM" id="MobiDB-lite"/>
    </source>
</evidence>
<keyword evidence="4" id="KW-1185">Reference proteome</keyword>
<keyword evidence="2" id="KW-0732">Signal</keyword>
<reference evidence="3" key="1">
    <citation type="submission" date="2022-07" db="EMBL/GenBank/DDBJ databases">
        <title>Phylogenomic reconstructions and comparative analyses of Kickxellomycotina fungi.</title>
        <authorList>
            <person name="Reynolds N.K."/>
            <person name="Stajich J.E."/>
            <person name="Barry K."/>
            <person name="Grigoriev I.V."/>
            <person name="Crous P."/>
            <person name="Smith M.E."/>
        </authorList>
    </citation>
    <scope>NUCLEOTIDE SEQUENCE</scope>
    <source>
        <strain evidence="3">RSA 1196</strain>
    </source>
</reference>
<comment type="caution">
    <text evidence="3">The sequence shown here is derived from an EMBL/GenBank/DDBJ whole genome shotgun (WGS) entry which is preliminary data.</text>
</comment>
<proteinExistence type="predicted"/>
<feature type="compositionally biased region" description="Low complexity" evidence="1">
    <location>
        <begin position="49"/>
        <end position="66"/>
    </location>
</feature>
<feature type="region of interest" description="Disordered" evidence="1">
    <location>
        <begin position="49"/>
        <end position="73"/>
    </location>
</feature>